<evidence type="ECO:0000313" key="2">
    <source>
        <dbReference type="EMBL" id="KAL0393717.1"/>
    </source>
</evidence>
<gene>
    <name evidence="2" type="ORF">Slati_4337900</name>
</gene>
<evidence type="ECO:0000256" key="1">
    <source>
        <dbReference type="ARBA" id="ARBA00009995"/>
    </source>
</evidence>
<dbReference type="AlphaFoldDB" id="A0AAW2SN77"/>
<proteinExistence type="inferred from homology"/>
<dbReference type="PANTHER" id="PTHR11926:SF774">
    <property type="entry name" value="UDP-GLYCOSYLTRANSFERASE 85A1-RELATED"/>
    <property type="match status" value="1"/>
</dbReference>
<dbReference type="PANTHER" id="PTHR11926">
    <property type="entry name" value="GLUCOSYL/GLUCURONOSYL TRANSFERASES"/>
    <property type="match status" value="1"/>
</dbReference>
<dbReference type="GO" id="GO:0080044">
    <property type="term" value="F:quercetin 7-O-glucosyltransferase activity"/>
    <property type="evidence" value="ECO:0007669"/>
    <property type="project" value="TreeGrafter"/>
</dbReference>
<reference evidence="2" key="2">
    <citation type="journal article" date="2024" name="Plant">
        <title>Genomic evolution and insights into agronomic trait innovations of Sesamum species.</title>
        <authorList>
            <person name="Miao H."/>
            <person name="Wang L."/>
            <person name="Qu L."/>
            <person name="Liu H."/>
            <person name="Sun Y."/>
            <person name="Le M."/>
            <person name="Wang Q."/>
            <person name="Wei S."/>
            <person name="Zheng Y."/>
            <person name="Lin W."/>
            <person name="Duan Y."/>
            <person name="Cao H."/>
            <person name="Xiong S."/>
            <person name="Wang X."/>
            <person name="Wei L."/>
            <person name="Li C."/>
            <person name="Ma Q."/>
            <person name="Ju M."/>
            <person name="Zhao R."/>
            <person name="Li G."/>
            <person name="Mu C."/>
            <person name="Tian Q."/>
            <person name="Mei H."/>
            <person name="Zhang T."/>
            <person name="Gao T."/>
            <person name="Zhang H."/>
        </authorList>
    </citation>
    <scope>NUCLEOTIDE SEQUENCE</scope>
    <source>
        <strain evidence="2">KEN1</strain>
    </source>
</reference>
<comment type="similarity">
    <text evidence="1">Belongs to the UDP-glycosyltransferase family.</text>
</comment>
<dbReference type="GO" id="GO:0080043">
    <property type="term" value="F:quercetin 3-O-glucosyltransferase activity"/>
    <property type="evidence" value="ECO:0007669"/>
    <property type="project" value="TreeGrafter"/>
</dbReference>
<dbReference type="Gene3D" id="3.40.50.2000">
    <property type="entry name" value="Glycogen Phosphorylase B"/>
    <property type="match status" value="1"/>
</dbReference>
<dbReference type="SUPFAM" id="SSF53756">
    <property type="entry name" value="UDP-Glycosyltransferase/glycogen phosphorylase"/>
    <property type="match status" value="1"/>
</dbReference>
<organism evidence="2">
    <name type="scientific">Sesamum latifolium</name>
    <dbReference type="NCBI Taxonomy" id="2727402"/>
    <lineage>
        <taxon>Eukaryota</taxon>
        <taxon>Viridiplantae</taxon>
        <taxon>Streptophyta</taxon>
        <taxon>Embryophyta</taxon>
        <taxon>Tracheophyta</taxon>
        <taxon>Spermatophyta</taxon>
        <taxon>Magnoliopsida</taxon>
        <taxon>eudicotyledons</taxon>
        <taxon>Gunneridae</taxon>
        <taxon>Pentapetalae</taxon>
        <taxon>asterids</taxon>
        <taxon>lamiids</taxon>
        <taxon>Lamiales</taxon>
        <taxon>Pedaliaceae</taxon>
        <taxon>Sesamum</taxon>
    </lineage>
</organism>
<accession>A0AAW2SN77</accession>
<protein>
    <submittedName>
        <fullName evidence="2">7-deoxyloganetin glucosyltransferase</fullName>
    </submittedName>
</protein>
<comment type="caution">
    <text evidence="2">The sequence shown here is derived from an EMBL/GenBank/DDBJ whole genome shotgun (WGS) entry which is preliminary data.</text>
</comment>
<dbReference type="EMBL" id="JACGWN010000016">
    <property type="protein sequence ID" value="KAL0393717.1"/>
    <property type="molecule type" value="Genomic_DNA"/>
</dbReference>
<name>A0AAW2SN77_9LAMI</name>
<reference evidence="2" key="1">
    <citation type="submission" date="2020-06" db="EMBL/GenBank/DDBJ databases">
        <authorList>
            <person name="Li T."/>
            <person name="Hu X."/>
            <person name="Zhang T."/>
            <person name="Song X."/>
            <person name="Zhang H."/>
            <person name="Dai N."/>
            <person name="Sheng W."/>
            <person name="Hou X."/>
            <person name="Wei L."/>
        </authorList>
    </citation>
    <scope>NUCLEOTIDE SEQUENCE</scope>
    <source>
        <strain evidence="2">KEN1</strain>
        <tissue evidence="2">Leaf</tissue>
    </source>
</reference>
<sequence>MAPAPETCNKPHAVFVPFPAQSHITASLKLAKLLHHRGFHITFVNHNRLHKSKASTFLENLPHFCFETFPDGLPPSDADATQSVPALCESMPRNSFVFRTSKF</sequence>